<dbReference type="GO" id="GO:0046872">
    <property type="term" value="F:metal ion binding"/>
    <property type="evidence" value="ECO:0007669"/>
    <property type="project" value="UniProtKB-KW"/>
</dbReference>
<dbReference type="InParanoid" id="A0A2V0NX92"/>
<evidence type="ECO:0000256" key="2">
    <source>
        <dbReference type="SAM" id="MobiDB-lite"/>
    </source>
</evidence>
<dbReference type="PROSITE" id="PS01047">
    <property type="entry name" value="HMA_1"/>
    <property type="match status" value="1"/>
</dbReference>
<name>A0A2V0NX92_9CHLO</name>
<dbReference type="OrthoDB" id="547288at2759"/>
<evidence type="ECO:0000313" key="4">
    <source>
        <dbReference type="EMBL" id="GBF89537.1"/>
    </source>
</evidence>
<feature type="compositionally biased region" description="Gly residues" evidence="2">
    <location>
        <begin position="240"/>
        <end position="249"/>
    </location>
</feature>
<sequence>MAPRPRGAPPPPGRALRGDLPVVVGALAGGLMASSCCLVQLALNSLSVGCAGLSVFKPYRSLLRLATAAMLGALLLRSGLNRRTLGTLVCSLLLTFSEDAVSAVNRAGSVRALLTRAGLLPRAAAPPSPPPPLVRWRVEVQGMRCQACAARVRGSVAALPGVRNATVELGAGRVEVWAEPGAPLSGGALAAAIRALDPGYAVGTAGRECFAAEGGARVDCGGGEGAGGGGSSGGSSCSSGGSGSGGGGSSCSTQSEAEPGALPGQEEALQGGDGQQRPARRRPGPAATHDGEL</sequence>
<dbReference type="Pfam" id="PF00403">
    <property type="entry name" value="HMA"/>
    <property type="match status" value="1"/>
</dbReference>
<dbReference type="EMBL" id="BDRX01000011">
    <property type="protein sequence ID" value="GBF89537.1"/>
    <property type="molecule type" value="Genomic_DNA"/>
</dbReference>
<dbReference type="InterPro" id="IPR017969">
    <property type="entry name" value="Heavy-metal-associated_CS"/>
</dbReference>
<dbReference type="CDD" id="cd00371">
    <property type="entry name" value="HMA"/>
    <property type="match status" value="1"/>
</dbReference>
<comment type="caution">
    <text evidence="4">The sequence shown here is derived from an EMBL/GenBank/DDBJ whole genome shotgun (WGS) entry which is preliminary data.</text>
</comment>
<dbReference type="InterPro" id="IPR006121">
    <property type="entry name" value="HMA_dom"/>
</dbReference>
<feature type="region of interest" description="Disordered" evidence="2">
    <location>
        <begin position="225"/>
        <end position="293"/>
    </location>
</feature>
<organism evidence="4 5">
    <name type="scientific">Raphidocelis subcapitata</name>
    <dbReference type="NCBI Taxonomy" id="307507"/>
    <lineage>
        <taxon>Eukaryota</taxon>
        <taxon>Viridiplantae</taxon>
        <taxon>Chlorophyta</taxon>
        <taxon>core chlorophytes</taxon>
        <taxon>Chlorophyceae</taxon>
        <taxon>CS clade</taxon>
        <taxon>Sphaeropleales</taxon>
        <taxon>Selenastraceae</taxon>
        <taxon>Raphidocelis</taxon>
    </lineage>
</organism>
<dbReference type="Gene3D" id="3.30.70.100">
    <property type="match status" value="1"/>
</dbReference>
<protein>
    <recommendedName>
        <fullName evidence="3">HMA domain-containing protein</fullName>
    </recommendedName>
</protein>
<evidence type="ECO:0000259" key="3">
    <source>
        <dbReference type="PROSITE" id="PS50846"/>
    </source>
</evidence>
<dbReference type="Proteomes" id="UP000247498">
    <property type="component" value="Unassembled WGS sequence"/>
</dbReference>
<proteinExistence type="predicted"/>
<dbReference type="InterPro" id="IPR036163">
    <property type="entry name" value="HMA_dom_sf"/>
</dbReference>
<reference evidence="4 5" key="1">
    <citation type="journal article" date="2018" name="Sci. Rep.">
        <title>Raphidocelis subcapitata (=Pseudokirchneriella subcapitata) provides an insight into genome evolution and environmental adaptations in the Sphaeropleales.</title>
        <authorList>
            <person name="Suzuki S."/>
            <person name="Yamaguchi H."/>
            <person name="Nakajima N."/>
            <person name="Kawachi M."/>
        </authorList>
    </citation>
    <scope>NUCLEOTIDE SEQUENCE [LARGE SCALE GENOMIC DNA]</scope>
    <source>
        <strain evidence="4 5">NIES-35</strain>
    </source>
</reference>
<dbReference type="AlphaFoldDB" id="A0A2V0NX92"/>
<evidence type="ECO:0000313" key="5">
    <source>
        <dbReference type="Proteomes" id="UP000247498"/>
    </source>
</evidence>
<evidence type="ECO:0000256" key="1">
    <source>
        <dbReference type="ARBA" id="ARBA00022723"/>
    </source>
</evidence>
<dbReference type="SUPFAM" id="SSF55008">
    <property type="entry name" value="HMA, heavy metal-associated domain"/>
    <property type="match status" value="1"/>
</dbReference>
<dbReference type="PROSITE" id="PS50846">
    <property type="entry name" value="HMA_2"/>
    <property type="match status" value="1"/>
</dbReference>
<keyword evidence="5" id="KW-1185">Reference proteome</keyword>
<keyword evidence="1" id="KW-0479">Metal-binding</keyword>
<gene>
    <name evidence="4" type="ORF">Rsub_02255</name>
</gene>
<accession>A0A2V0NX92</accession>
<feature type="domain" description="HMA" evidence="3">
    <location>
        <begin position="134"/>
        <end position="201"/>
    </location>
</feature>